<dbReference type="EMBL" id="BAAAQW010000005">
    <property type="protein sequence ID" value="GAA2200134.1"/>
    <property type="molecule type" value="Genomic_DNA"/>
</dbReference>
<sequence>MTQELAAHPTRWQRAAGLELLGLVSGTGLNRSSYLVRRADGQVVQLTELLHRILNEAERPLPPAELAQRVSSSYGRELDVDGLTLLAESKLEPLGLLKHPGTDVSAPAPTAAPLLALSAKTTIVPRGAVERLSGLLRVLFWPPVVIAACLALVALDIQLFVVADAATALTAVLMTPQMMLALVVLMTVGALVHEVGHATACRYGGATPGVIGVGLYLVFPAFYTDVTDSYRLDRAGRLRTDLGGLYFHLWWVLSAGAGYLLTGSPLLLVLVIVTQLQMVQQLPPAVRLDGYFVLADLAGVPDLFSRVVPVLRSLVPGRSPDPRVLELRPISRWIVTSWVLIIIPFLAFVLAWVAISLPFIISQAIGAAAVHAQTLAVAVALAQPLEATMALLGILLLAMPTVGAVLVLSRVALSIGQWTVGRLRVRPPHPLPRHAAPSRRLRIGRHS</sequence>
<evidence type="ECO:0000313" key="2">
    <source>
        <dbReference type="EMBL" id="GAA2200134.1"/>
    </source>
</evidence>
<accession>A0ABP5NKK3</accession>
<keyword evidence="1" id="KW-0812">Transmembrane</keyword>
<keyword evidence="3" id="KW-1185">Reference proteome</keyword>
<evidence type="ECO:0008006" key="4">
    <source>
        <dbReference type="Google" id="ProtNLM"/>
    </source>
</evidence>
<gene>
    <name evidence="2" type="ORF">GCM10009849_19410</name>
</gene>
<evidence type="ECO:0000256" key="1">
    <source>
        <dbReference type="SAM" id="Phobius"/>
    </source>
</evidence>
<organism evidence="2 3">
    <name type="scientific">Sinomonas flava</name>
    <dbReference type="NCBI Taxonomy" id="496857"/>
    <lineage>
        <taxon>Bacteria</taxon>
        <taxon>Bacillati</taxon>
        <taxon>Actinomycetota</taxon>
        <taxon>Actinomycetes</taxon>
        <taxon>Micrococcales</taxon>
        <taxon>Micrococcaceae</taxon>
        <taxon>Sinomonas</taxon>
    </lineage>
</organism>
<comment type="caution">
    <text evidence="2">The sequence shown here is derived from an EMBL/GenBank/DDBJ whole genome shotgun (WGS) entry which is preliminary data.</text>
</comment>
<reference evidence="3" key="1">
    <citation type="journal article" date="2019" name="Int. J. Syst. Evol. Microbiol.">
        <title>The Global Catalogue of Microorganisms (GCM) 10K type strain sequencing project: providing services to taxonomists for standard genome sequencing and annotation.</title>
        <authorList>
            <consortium name="The Broad Institute Genomics Platform"/>
            <consortium name="The Broad Institute Genome Sequencing Center for Infectious Disease"/>
            <person name="Wu L."/>
            <person name="Ma J."/>
        </authorList>
    </citation>
    <scope>NUCLEOTIDE SEQUENCE [LARGE SCALE GENOMIC DNA]</scope>
    <source>
        <strain evidence="3">JCM 16034</strain>
    </source>
</reference>
<keyword evidence="1" id="KW-1133">Transmembrane helix</keyword>
<feature type="transmembrane region" description="Helical" evidence="1">
    <location>
        <begin position="203"/>
        <end position="223"/>
    </location>
</feature>
<feature type="transmembrane region" description="Helical" evidence="1">
    <location>
        <begin position="249"/>
        <end position="273"/>
    </location>
</feature>
<proteinExistence type="predicted"/>
<feature type="transmembrane region" description="Helical" evidence="1">
    <location>
        <begin position="168"/>
        <end position="191"/>
    </location>
</feature>
<feature type="transmembrane region" description="Helical" evidence="1">
    <location>
        <begin position="333"/>
        <end position="354"/>
    </location>
</feature>
<feature type="transmembrane region" description="Helical" evidence="1">
    <location>
        <begin position="389"/>
        <end position="413"/>
    </location>
</feature>
<keyword evidence="1" id="KW-0472">Membrane</keyword>
<feature type="transmembrane region" description="Helical" evidence="1">
    <location>
        <begin position="360"/>
        <end position="382"/>
    </location>
</feature>
<evidence type="ECO:0000313" key="3">
    <source>
        <dbReference type="Proteomes" id="UP001500432"/>
    </source>
</evidence>
<dbReference type="Proteomes" id="UP001500432">
    <property type="component" value="Unassembled WGS sequence"/>
</dbReference>
<dbReference type="RefSeq" id="WP_344299504.1">
    <property type="nucleotide sequence ID" value="NZ_BAAAQW010000005.1"/>
</dbReference>
<feature type="transmembrane region" description="Helical" evidence="1">
    <location>
        <begin position="138"/>
        <end position="162"/>
    </location>
</feature>
<name>A0ABP5NKK3_9MICC</name>
<protein>
    <recommendedName>
        <fullName evidence="4">Peptide zinc metalloprotease protein</fullName>
    </recommendedName>
</protein>